<keyword evidence="1" id="KW-0812">Transmembrane</keyword>
<evidence type="ECO:0000313" key="2">
    <source>
        <dbReference type="EMBL" id="MCE2593766.1"/>
    </source>
</evidence>
<organism evidence="2 3">
    <name type="scientific">Motilimonas cestriensis</name>
    <dbReference type="NCBI Taxonomy" id="2742685"/>
    <lineage>
        <taxon>Bacteria</taxon>
        <taxon>Pseudomonadati</taxon>
        <taxon>Pseudomonadota</taxon>
        <taxon>Gammaproteobacteria</taxon>
        <taxon>Alteromonadales</taxon>
        <taxon>Alteromonadales genera incertae sedis</taxon>
        <taxon>Motilimonas</taxon>
    </lineage>
</organism>
<proteinExistence type="predicted"/>
<keyword evidence="3" id="KW-1185">Reference proteome</keyword>
<feature type="transmembrane region" description="Helical" evidence="1">
    <location>
        <begin position="50"/>
        <end position="68"/>
    </location>
</feature>
<dbReference type="RefSeq" id="WP_233051348.1">
    <property type="nucleotide sequence ID" value="NZ_JAIMJA010000002.1"/>
</dbReference>
<accession>A0ABS8W7N8</accession>
<protein>
    <recommendedName>
        <fullName evidence="4">DUF4064 domain-containing protein</fullName>
    </recommendedName>
</protein>
<dbReference type="EMBL" id="JAIMJA010000002">
    <property type="protein sequence ID" value="MCE2593766.1"/>
    <property type="molecule type" value="Genomic_DNA"/>
</dbReference>
<evidence type="ECO:0000313" key="3">
    <source>
        <dbReference type="Proteomes" id="UP001201273"/>
    </source>
</evidence>
<feature type="transmembrane region" description="Helical" evidence="1">
    <location>
        <begin position="75"/>
        <end position="92"/>
    </location>
</feature>
<evidence type="ECO:0000256" key="1">
    <source>
        <dbReference type="SAM" id="Phobius"/>
    </source>
</evidence>
<name>A0ABS8W7N8_9GAMM</name>
<feature type="transmembrane region" description="Helical" evidence="1">
    <location>
        <begin position="7"/>
        <end position="30"/>
    </location>
</feature>
<comment type="caution">
    <text evidence="2">The sequence shown here is derived from an EMBL/GenBank/DDBJ whole genome shotgun (WGS) entry which is preliminary data.</text>
</comment>
<gene>
    <name evidence="2" type="ORF">K6Y31_02930</name>
</gene>
<reference evidence="2 3" key="1">
    <citation type="journal article" date="2022" name="Environ. Microbiol. Rep.">
        <title>Eco-phylogenetic analyses reveal divergent evolution of vitamin B12 metabolism in the marine bacterial family 'Psychromonadaceae'.</title>
        <authorList>
            <person name="Jin X."/>
            <person name="Yang Y."/>
            <person name="Cao H."/>
            <person name="Gao B."/>
            <person name="Zhao Z."/>
        </authorList>
    </citation>
    <scope>NUCLEOTIDE SEQUENCE [LARGE SCALE GENOMIC DNA]</scope>
    <source>
        <strain evidence="2 3">MKS20</strain>
    </source>
</reference>
<evidence type="ECO:0008006" key="4">
    <source>
        <dbReference type="Google" id="ProtNLM"/>
    </source>
</evidence>
<sequence length="133" mass="14498">MKIRPLSITIISWFFIITGLISVVSGSLLYDNPESVKLMELSVLPLAVQYAMMVIGLIITIAAGVLMLKAKRIGRTAYVGWSVISLLTGLITSPAKTMLVPSIIIFVIVAFFLFRPKANEYFSGAKEDLSSNA</sequence>
<keyword evidence="1" id="KW-0472">Membrane</keyword>
<feature type="transmembrane region" description="Helical" evidence="1">
    <location>
        <begin position="98"/>
        <end position="114"/>
    </location>
</feature>
<keyword evidence="1" id="KW-1133">Transmembrane helix</keyword>
<dbReference type="Proteomes" id="UP001201273">
    <property type="component" value="Unassembled WGS sequence"/>
</dbReference>